<dbReference type="Gene3D" id="1.10.1740.10">
    <property type="match status" value="1"/>
</dbReference>
<dbReference type="NCBIfam" id="TIGR02937">
    <property type="entry name" value="sigma70-ECF"/>
    <property type="match status" value="1"/>
</dbReference>
<comment type="similarity">
    <text evidence="1">Belongs to the sigma-70 factor family. ECF subfamily.</text>
</comment>
<dbReference type="RefSeq" id="WP_256312055.1">
    <property type="nucleotide sequence ID" value="NZ_JANGAC010000011.1"/>
</dbReference>
<evidence type="ECO:0000256" key="1">
    <source>
        <dbReference type="ARBA" id="ARBA00010641"/>
    </source>
</evidence>
<gene>
    <name evidence="7" type="ORF">NE686_14385</name>
</gene>
<dbReference type="InterPro" id="IPR007627">
    <property type="entry name" value="RNA_pol_sigma70_r2"/>
</dbReference>
<reference evidence="7 8" key="1">
    <citation type="submission" date="2022-06" db="EMBL/GenBank/DDBJ databases">
        <title>Isolation of gut microbiota from human fecal samples.</title>
        <authorList>
            <person name="Pamer E.G."/>
            <person name="Barat B."/>
            <person name="Waligurski E."/>
            <person name="Medina S."/>
            <person name="Paddock L."/>
            <person name="Mostad J."/>
        </authorList>
    </citation>
    <scope>NUCLEOTIDE SEQUENCE [LARGE SCALE GENOMIC DNA]</scope>
    <source>
        <strain evidence="7 8">DFI.7.95</strain>
    </source>
</reference>
<dbReference type="Gene3D" id="1.10.10.10">
    <property type="entry name" value="Winged helix-like DNA-binding domain superfamily/Winged helix DNA-binding domain"/>
    <property type="match status" value="1"/>
</dbReference>
<keyword evidence="3" id="KW-0731">Sigma factor</keyword>
<evidence type="ECO:0000256" key="2">
    <source>
        <dbReference type="ARBA" id="ARBA00023015"/>
    </source>
</evidence>
<dbReference type="PANTHER" id="PTHR43133">
    <property type="entry name" value="RNA POLYMERASE ECF-TYPE SIGMA FACTO"/>
    <property type="match status" value="1"/>
</dbReference>
<evidence type="ECO:0000313" key="8">
    <source>
        <dbReference type="Proteomes" id="UP001524478"/>
    </source>
</evidence>
<keyword evidence="5" id="KW-0804">Transcription</keyword>
<dbReference type="InterPro" id="IPR013325">
    <property type="entry name" value="RNA_pol_sigma_r2"/>
</dbReference>
<evidence type="ECO:0000256" key="5">
    <source>
        <dbReference type="ARBA" id="ARBA00023163"/>
    </source>
</evidence>
<keyword evidence="2" id="KW-0805">Transcription regulation</keyword>
<sequence>MREIEKLYRLYKDDIYRYLLSLTHNPDLSEDLLSETFINAIKTIPNFKGHSSIKTWLFSIGRNLWLQNIRKEKSISEYNDFLQLYVADTMDEKLITEEIAKRISNLLLEKDERTQKIVNMRLEGYSFIEIAASVGISENSARVIDFRTRKWIKSILEKEGLY</sequence>
<evidence type="ECO:0000256" key="3">
    <source>
        <dbReference type="ARBA" id="ARBA00023082"/>
    </source>
</evidence>
<keyword evidence="8" id="KW-1185">Reference proteome</keyword>
<keyword evidence="4" id="KW-0238">DNA-binding</keyword>
<dbReference type="SUPFAM" id="SSF88659">
    <property type="entry name" value="Sigma3 and sigma4 domains of RNA polymerase sigma factors"/>
    <property type="match status" value="1"/>
</dbReference>
<dbReference type="EMBL" id="JANGAC010000011">
    <property type="protein sequence ID" value="MCQ4924287.1"/>
    <property type="molecule type" value="Genomic_DNA"/>
</dbReference>
<dbReference type="InterPro" id="IPR013324">
    <property type="entry name" value="RNA_pol_sigma_r3/r4-like"/>
</dbReference>
<dbReference type="InterPro" id="IPR036388">
    <property type="entry name" value="WH-like_DNA-bd_sf"/>
</dbReference>
<organism evidence="7 8">
    <name type="scientific">Tissierella carlieri</name>
    <dbReference type="NCBI Taxonomy" id="689904"/>
    <lineage>
        <taxon>Bacteria</taxon>
        <taxon>Bacillati</taxon>
        <taxon>Bacillota</taxon>
        <taxon>Tissierellia</taxon>
        <taxon>Tissierellales</taxon>
        <taxon>Tissierellaceae</taxon>
        <taxon>Tissierella</taxon>
    </lineage>
</organism>
<name>A0ABT1SE87_9FIRM</name>
<feature type="domain" description="RNA polymerase sigma-70 region 2" evidence="6">
    <location>
        <begin position="7"/>
        <end position="73"/>
    </location>
</feature>
<evidence type="ECO:0000313" key="7">
    <source>
        <dbReference type="EMBL" id="MCQ4924287.1"/>
    </source>
</evidence>
<dbReference type="PANTHER" id="PTHR43133:SF52">
    <property type="entry name" value="ECF RNA POLYMERASE SIGMA FACTOR SIGL"/>
    <property type="match status" value="1"/>
</dbReference>
<dbReference type="Proteomes" id="UP001524478">
    <property type="component" value="Unassembled WGS sequence"/>
</dbReference>
<dbReference type="SUPFAM" id="SSF88946">
    <property type="entry name" value="Sigma2 domain of RNA polymerase sigma factors"/>
    <property type="match status" value="1"/>
</dbReference>
<dbReference type="InterPro" id="IPR039425">
    <property type="entry name" value="RNA_pol_sigma-70-like"/>
</dbReference>
<protein>
    <submittedName>
        <fullName evidence="7">RNA polymerase sigma factor</fullName>
    </submittedName>
</protein>
<evidence type="ECO:0000259" key="6">
    <source>
        <dbReference type="Pfam" id="PF04542"/>
    </source>
</evidence>
<comment type="caution">
    <text evidence="7">The sequence shown here is derived from an EMBL/GenBank/DDBJ whole genome shotgun (WGS) entry which is preliminary data.</text>
</comment>
<dbReference type="Pfam" id="PF04542">
    <property type="entry name" value="Sigma70_r2"/>
    <property type="match status" value="1"/>
</dbReference>
<evidence type="ECO:0000256" key="4">
    <source>
        <dbReference type="ARBA" id="ARBA00023125"/>
    </source>
</evidence>
<dbReference type="InterPro" id="IPR014284">
    <property type="entry name" value="RNA_pol_sigma-70_dom"/>
</dbReference>
<accession>A0ABT1SE87</accession>
<proteinExistence type="inferred from homology"/>